<organism evidence="1 2">
    <name type="scientific">Glycine soja</name>
    <name type="common">Wild soybean</name>
    <dbReference type="NCBI Taxonomy" id="3848"/>
    <lineage>
        <taxon>Eukaryota</taxon>
        <taxon>Viridiplantae</taxon>
        <taxon>Streptophyta</taxon>
        <taxon>Embryophyta</taxon>
        <taxon>Tracheophyta</taxon>
        <taxon>Spermatophyta</taxon>
        <taxon>Magnoliopsida</taxon>
        <taxon>eudicotyledons</taxon>
        <taxon>Gunneridae</taxon>
        <taxon>Pentapetalae</taxon>
        <taxon>rosids</taxon>
        <taxon>fabids</taxon>
        <taxon>Fabales</taxon>
        <taxon>Fabaceae</taxon>
        <taxon>Papilionoideae</taxon>
        <taxon>50 kb inversion clade</taxon>
        <taxon>NPAAA clade</taxon>
        <taxon>indigoferoid/millettioid clade</taxon>
        <taxon>Phaseoleae</taxon>
        <taxon>Glycine</taxon>
        <taxon>Glycine subgen. Soja</taxon>
    </lineage>
</organism>
<reference evidence="1 2" key="1">
    <citation type="submission" date="2018-09" db="EMBL/GenBank/DDBJ databases">
        <title>A high-quality reference genome of wild soybean provides a powerful tool to mine soybean genomes.</title>
        <authorList>
            <person name="Xie M."/>
            <person name="Chung C.Y.L."/>
            <person name="Li M.-W."/>
            <person name="Wong F.-L."/>
            <person name="Chan T.-F."/>
            <person name="Lam H.-M."/>
        </authorList>
    </citation>
    <scope>NUCLEOTIDE SEQUENCE [LARGE SCALE GENOMIC DNA]</scope>
    <source>
        <strain evidence="2">cv. W05</strain>
        <tissue evidence="1">Hypocotyl of etiolated seedlings</tissue>
    </source>
</reference>
<dbReference type="AlphaFoldDB" id="A0A445JE33"/>
<name>A0A445JE33_GLYSO</name>
<sequence length="106" mass="11729">MFSNPQLFPQVDDPLLRITPSKLTERRSGTGVRGHMELHPPVRRAAIAAYHAVETRMHSLTPHGRELLSDNMIEDNAPLGAGGTRVELWLPSSIVQSDLSSHVQEV</sequence>
<comment type="caution">
    <text evidence="1">The sequence shown here is derived from an EMBL/GenBank/DDBJ whole genome shotgun (WGS) entry which is preliminary data.</text>
</comment>
<keyword evidence="2" id="KW-1185">Reference proteome</keyword>
<accession>A0A445JE33</accession>
<proteinExistence type="predicted"/>
<protein>
    <submittedName>
        <fullName evidence="1">Uncharacterized protein</fullName>
    </submittedName>
</protein>
<dbReference type="Proteomes" id="UP000289340">
    <property type="component" value="Chromosome 8"/>
</dbReference>
<gene>
    <name evidence="1" type="ORF">D0Y65_020440</name>
</gene>
<evidence type="ECO:0000313" key="2">
    <source>
        <dbReference type="Proteomes" id="UP000289340"/>
    </source>
</evidence>
<evidence type="ECO:0000313" key="1">
    <source>
        <dbReference type="EMBL" id="RZB96713.1"/>
    </source>
</evidence>
<dbReference type="EMBL" id="QZWG01000008">
    <property type="protein sequence ID" value="RZB96713.1"/>
    <property type="molecule type" value="Genomic_DNA"/>
</dbReference>